<proteinExistence type="predicted"/>
<feature type="region of interest" description="Disordered" evidence="6">
    <location>
        <begin position="1"/>
        <end position="58"/>
    </location>
</feature>
<evidence type="ECO:0000256" key="6">
    <source>
        <dbReference type="SAM" id="MobiDB-lite"/>
    </source>
</evidence>
<feature type="transmembrane region" description="Helical" evidence="7">
    <location>
        <begin position="931"/>
        <end position="951"/>
    </location>
</feature>
<gene>
    <name evidence="8" type="ORF">EVG20_g2926</name>
</gene>
<evidence type="ECO:0000313" key="9">
    <source>
        <dbReference type="Proteomes" id="UP000298327"/>
    </source>
</evidence>
<evidence type="ECO:0000256" key="4">
    <source>
        <dbReference type="ARBA" id="ARBA00022989"/>
    </source>
</evidence>
<keyword evidence="5 7" id="KW-0472">Membrane</keyword>
<feature type="transmembrane region" description="Helical" evidence="7">
    <location>
        <begin position="893"/>
        <end position="919"/>
    </location>
</feature>
<evidence type="ECO:0000256" key="2">
    <source>
        <dbReference type="ARBA" id="ARBA00022448"/>
    </source>
</evidence>
<dbReference type="Proteomes" id="UP000298327">
    <property type="component" value="Unassembled WGS sequence"/>
</dbReference>
<dbReference type="GO" id="GO:0022857">
    <property type="term" value="F:transmembrane transporter activity"/>
    <property type="evidence" value="ECO:0007669"/>
    <property type="project" value="InterPro"/>
</dbReference>
<dbReference type="STRING" id="205917.A0A4Y9Z647"/>
<dbReference type="EMBL" id="SEOQ01000123">
    <property type="protein sequence ID" value="TFY69954.1"/>
    <property type="molecule type" value="Genomic_DNA"/>
</dbReference>
<evidence type="ECO:0000313" key="8">
    <source>
        <dbReference type="EMBL" id="TFY69954.1"/>
    </source>
</evidence>
<feature type="transmembrane region" description="Helical" evidence="7">
    <location>
        <begin position="1089"/>
        <end position="1112"/>
    </location>
</feature>
<evidence type="ECO:0000256" key="5">
    <source>
        <dbReference type="ARBA" id="ARBA00023136"/>
    </source>
</evidence>
<feature type="compositionally biased region" description="Polar residues" evidence="6">
    <location>
        <begin position="21"/>
        <end position="30"/>
    </location>
</feature>
<evidence type="ECO:0000256" key="3">
    <source>
        <dbReference type="ARBA" id="ARBA00022692"/>
    </source>
</evidence>
<dbReference type="Pfam" id="PF07690">
    <property type="entry name" value="MFS_1"/>
    <property type="match status" value="1"/>
</dbReference>
<evidence type="ECO:0000256" key="1">
    <source>
        <dbReference type="ARBA" id="ARBA00004141"/>
    </source>
</evidence>
<keyword evidence="9" id="KW-1185">Reference proteome</keyword>
<feature type="transmembrane region" description="Helical" evidence="7">
    <location>
        <begin position="837"/>
        <end position="855"/>
    </location>
</feature>
<dbReference type="PANTHER" id="PTHR43791">
    <property type="entry name" value="PERMEASE-RELATED"/>
    <property type="match status" value="1"/>
</dbReference>
<dbReference type="FunFam" id="1.20.1250.20:FF:000057">
    <property type="entry name" value="MFS general substrate transporter"/>
    <property type="match status" value="1"/>
</dbReference>
<feature type="compositionally biased region" description="Low complexity" evidence="6">
    <location>
        <begin position="1"/>
        <end position="20"/>
    </location>
</feature>
<dbReference type="InterPro" id="IPR036259">
    <property type="entry name" value="MFS_trans_sf"/>
</dbReference>
<dbReference type="AlphaFoldDB" id="A0A4Y9Z647"/>
<evidence type="ECO:0000256" key="7">
    <source>
        <dbReference type="SAM" id="Phobius"/>
    </source>
</evidence>
<name>A0A4Y9Z647_9AGAM</name>
<feature type="transmembrane region" description="Helical" evidence="7">
    <location>
        <begin position="867"/>
        <end position="887"/>
    </location>
</feature>
<evidence type="ECO:0008006" key="10">
    <source>
        <dbReference type="Google" id="ProtNLM"/>
    </source>
</evidence>
<comment type="subcellular location">
    <subcellularLocation>
        <location evidence="1">Membrane</location>
        <topology evidence="1">Multi-pass membrane protein</topology>
    </subcellularLocation>
</comment>
<dbReference type="PANTHER" id="PTHR43791:SF49">
    <property type="entry name" value="TRANSPORTER, PUTATIVE (AFU_ORTHOLOGUE AFUA_4G04250)-RELATED"/>
    <property type="match status" value="1"/>
</dbReference>
<reference evidence="8 9" key="1">
    <citation type="submission" date="2019-02" db="EMBL/GenBank/DDBJ databases">
        <title>Genome sequencing of the rare red list fungi Dentipellis fragilis.</title>
        <authorList>
            <person name="Buettner E."/>
            <person name="Kellner H."/>
        </authorList>
    </citation>
    <scope>NUCLEOTIDE SEQUENCE [LARGE SCALE GENOMIC DNA]</scope>
    <source>
        <strain evidence="8 9">DSM 105465</strain>
    </source>
</reference>
<keyword evidence="2" id="KW-0813">Transport</keyword>
<dbReference type="SUPFAM" id="SSF103473">
    <property type="entry name" value="MFS general substrate transporter"/>
    <property type="match status" value="1"/>
</dbReference>
<keyword evidence="4 7" id="KW-1133">Transmembrane helix</keyword>
<protein>
    <recommendedName>
        <fullName evidence="10">Major facilitator superfamily (MFS) profile domain-containing protein</fullName>
    </recommendedName>
</protein>
<sequence>MSEASSSTPSSLTPQSTGTQDSSPNAPASTTKKRRAAFYPNVNGTNKPQKPFSRSAAKRESVMALGSIEHLQHYFTKTGIAAKKDSNARRKGLVPAIGGLHAHTKANPSLVSLPEFELPPSPAIPAVDRPAFPPYVKTYEVDPENLKPGVIEDLTAVEHTWGLRPGSEADTPPHDPGLLGVDDATKGKGHAEFDVLNLLKTTTRAIRSVRNYQVSLPDETLESHRQQFRPKSLSTSSYTPKRQALRRDISSEPHTSIRRSALEVLTALRALEESARIPLSDDAYDAQSDHGSNSNLGSHSRVASPTNLSDADGDGDPDTSFAFSVVQVQGRRDSVLVWEDEETEFKQGDEEEPEIRERWDERLVLGSGWLYKQDVTLASLTKEQEVVGRYLDIVDEVLFGGARDGKRGWERSWEEIARRERMEREIRMKGRRVSAPALDLDEDKPSSRPGRGARRIMSTSILYDLHELSVSDEPEGMQPVGEEDEENVDVDDDDLPEWAKRSSFADDPLGRGHSLLVVLLPAELLAQLPRTPDRAAILSALSSGQLLCVAYNLGIRRSRKPWGFIANDAIHDIIALEQAQAANGEKDGEKSRTGWTFRRTDNLRLWAAALKLRYMLPIVGPTQPSNNLKPSSADTTPLTSPSPSLIRFPTTNTEPPIHFDARTVARKDDGWEEMLERVFLRWEALNARPSWSPRLPAHSPVTPMALQMHQKDMWASATPELSAAQDVEKTAMKSEEHSSEDHVSLYSIDAEAERRLVRRIDVRIMPASMFIYTLCVLDRSNIGNARVLNADTGDALAQTLRISNQQYTDALMIFFVAYALFQTPSNYMLKKFYPSRWLAFLMMGWGGITMILASVQEFSSLTGVRFLLGAFEAGLFPGFIYFFTFWYKPRERSLRIALIAACAGLGGGFGGSIAYGVGLLNRARGLEGWRWLFLIEGAPACACAILVFLFFPDYPETVIWLSPDERELAVNRIKGVASLGHSKISWEQTKATLVDWRLYLHYLVYICESVPFSSISLFSPTIVAGPRIQRPRRAAFYGADWSWGSFISYFIAGISFIIQGEACGLADSVTASTDRAPGALPTTAFKARYGMLCIGASFTYACIPPFLTWLTVNLKSTSAIALAVALNVTLGTAGQIIGVYIYKSNQAPGYPDGHFTNAGFLLGGAGIILVLQRVYATRNRYLTPGGKPWTP</sequence>
<dbReference type="InterPro" id="IPR011701">
    <property type="entry name" value="MFS"/>
</dbReference>
<feature type="region of interest" description="Disordered" evidence="6">
    <location>
        <begin position="623"/>
        <end position="653"/>
    </location>
</feature>
<comment type="caution">
    <text evidence="8">The sequence shown here is derived from an EMBL/GenBank/DDBJ whole genome shotgun (WGS) entry which is preliminary data.</text>
</comment>
<feature type="transmembrane region" description="Helical" evidence="7">
    <location>
        <begin position="1154"/>
        <end position="1171"/>
    </location>
</feature>
<feature type="transmembrane region" description="Helical" evidence="7">
    <location>
        <begin position="1035"/>
        <end position="1058"/>
    </location>
</feature>
<feature type="region of interest" description="Disordered" evidence="6">
    <location>
        <begin position="282"/>
        <end position="320"/>
    </location>
</feature>
<accession>A0A4Y9Z647</accession>
<dbReference type="Gene3D" id="1.20.1250.20">
    <property type="entry name" value="MFS general substrate transporter like domains"/>
    <property type="match status" value="1"/>
</dbReference>
<dbReference type="OrthoDB" id="2534759at2759"/>
<feature type="region of interest" description="Disordered" evidence="6">
    <location>
        <begin position="220"/>
        <end position="252"/>
    </location>
</feature>
<keyword evidence="3 7" id="KW-0812">Transmembrane</keyword>
<dbReference type="GO" id="GO:0016020">
    <property type="term" value="C:membrane"/>
    <property type="evidence" value="ECO:0007669"/>
    <property type="project" value="UniProtKB-SubCell"/>
</dbReference>
<feature type="compositionally biased region" description="Polar residues" evidence="6">
    <location>
        <begin position="289"/>
        <end position="309"/>
    </location>
</feature>
<feature type="transmembrane region" description="Helical" evidence="7">
    <location>
        <begin position="1119"/>
        <end position="1142"/>
    </location>
</feature>
<organism evidence="8 9">
    <name type="scientific">Dentipellis fragilis</name>
    <dbReference type="NCBI Taxonomy" id="205917"/>
    <lineage>
        <taxon>Eukaryota</taxon>
        <taxon>Fungi</taxon>
        <taxon>Dikarya</taxon>
        <taxon>Basidiomycota</taxon>
        <taxon>Agaricomycotina</taxon>
        <taxon>Agaricomycetes</taxon>
        <taxon>Russulales</taxon>
        <taxon>Hericiaceae</taxon>
        <taxon>Dentipellis</taxon>
    </lineage>
</organism>
<feature type="transmembrane region" description="Helical" evidence="7">
    <location>
        <begin position="807"/>
        <end position="825"/>
    </location>
</feature>